<dbReference type="VEuPathDB" id="VectorBase:AATE012485"/>
<feature type="compositionally biased region" description="Basic and acidic residues" evidence="1">
    <location>
        <begin position="462"/>
        <end position="473"/>
    </location>
</feature>
<dbReference type="STRING" id="41427.A0A182J6V1"/>
<feature type="compositionally biased region" description="Basic and acidic residues" evidence="1">
    <location>
        <begin position="597"/>
        <end position="609"/>
    </location>
</feature>
<protein>
    <submittedName>
        <fullName evidence="2">Uncharacterized protein</fullName>
    </submittedName>
</protein>
<feature type="compositionally biased region" description="Basic and acidic residues" evidence="1">
    <location>
        <begin position="445"/>
        <end position="455"/>
    </location>
</feature>
<feature type="region of interest" description="Disordered" evidence="1">
    <location>
        <begin position="159"/>
        <end position="271"/>
    </location>
</feature>
<dbReference type="AlphaFoldDB" id="A0A182J6V1"/>
<feature type="compositionally biased region" description="Low complexity" evidence="1">
    <location>
        <begin position="330"/>
        <end position="347"/>
    </location>
</feature>
<feature type="region of interest" description="Disordered" evidence="1">
    <location>
        <begin position="289"/>
        <end position="609"/>
    </location>
</feature>
<feature type="compositionally biased region" description="Low complexity" evidence="1">
    <location>
        <begin position="163"/>
        <end position="184"/>
    </location>
</feature>
<feature type="compositionally biased region" description="Polar residues" evidence="1">
    <location>
        <begin position="489"/>
        <end position="501"/>
    </location>
</feature>
<feature type="compositionally biased region" description="Basic and acidic residues" evidence="1">
    <location>
        <begin position="307"/>
        <end position="324"/>
    </location>
</feature>
<feature type="compositionally biased region" description="Basic and acidic residues" evidence="1">
    <location>
        <begin position="255"/>
        <end position="267"/>
    </location>
</feature>
<accession>A0A182J6V1</accession>
<feature type="compositionally biased region" description="Polar residues" evidence="1">
    <location>
        <begin position="405"/>
        <end position="422"/>
    </location>
</feature>
<evidence type="ECO:0000313" key="2">
    <source>
        <dbReference type="EnsemblMetazoa" id="AATE012485-PA.1"/>
    </source>
</evidence>
<feature type="compositionally biased region" description="Low complexity" evidence="1">
    <location>
        <begin position="218"/>
        <end position="244"/>
    </location>
</feature>
<feature type="compositionally biased region" description="Basic and acidic residues" evidence="1">
    <location>
        <begin position="86"/>
        <end position="96"/>
    </location>
</feature>
<feature type="compositionally biased region" description="Polar residues" evidence="1">
    <location>
        <begin position="66"/>
        <end position="85"/>
    </location>
</feature>
<reference evidence="2" key="1">
    <citation type="submission" date="2022-08" db="UniProtKB">
        <authorList>
            <consortium name="EnsemblMetazoa"/>
        </authorList>
    </citation>
    <scope>IDENTIFICATION</scope>
    <source>
        <strain evidence="2">EBRO</strain>
    </source>
</reference>
<name>A0A182J6V1_ANOAO</name>
<feature type="compositionally biased region" description="Polar residues" evidence="1">
    <location>
        <begin position="289"/>
        <end position="306"/>
    </location>
</feature>
<feature type="compositionally biased region" description="Basic and acidic residues" evidence="1">
    <location>
        <begin position="555"/>
        <end position="585"/>
    </location>
</feature>
<dbReference type="EnsemblMetazoa" id="AATE012485-RA">
    <property type="protein sequence ID" value="AATE012485-PA.1"/>
    <property type="gene ID" value="AATE012485"/>
</dbReference>
<organism evidence="2">
    <name type="scientific">Anopheles atroparvus</name>
    <name type="common">European mosquito</name>
    <dbReference type="NCBI Taxonomy" id="41427"/>
    <lineage>
        <taxon>Eukaryota</taxon>
        <taxon>Metazoa</taxon>
        <taxon>Ecdysozoa</taxon>
        <taxon>Arthropoda</taxon>
        <taxon>Hexapoda</taxon>
        <taxon>Insecta</taxon>
        <taxon>Pterygota</taxon>
        <taxon>Neoptera</taxon>
        <taxon>Endopterygota</taxon>
        <taxon>Diptera</taxon>
        <taxon>Nematocera</taxon>
        <taxon>Culicoidea</taxon>
        <taxon>Culicidae</taxon>
        <taxon>Anophelinae</taxon>
        <taxon>Anopheles</taxon>
    </lineage>
</organism>
<feature type="compositionally biased region" description="Basic and acidic residues" evidence="1">
    <location>
        <begin position="502"/>
        <end position="513"/>
    </location>
</feature>
<feature type="compositionally biased region" description="Low complexity" evidence="1">
    <location>
        <begin position="514"/>
        <end position="535"/>
    </location>
</feature>
<feature type="region of interest" description="Disordered" evidence="1">
    <location>
        <begin position="58"/>
        <end position="101"/>
    </location>
</feature>
<proteinExistence type="predicted"/>
<sequence>MYKLREQRLKEFYASNDSSPPYFLMDNASATFGLKKSTVTASHGDSLVDQSFESFKTKEIRDSESPTRFSNAATVPSANSGWQIKTSEELSDDGKTHTVRTSATTQGTKELAGGAGRTAFAGHNLEAHSEHFDGDESNFVHSKGDQSSTVLVEDSVLEGADGSRTVAGTTRSTTTSVSSSTSRVIRQQNGDGGKRLLDAVDFAADGETEQATRKQRQAASNTANISSTSTSTSTTVQSSNTAASEEQRANATPRELSKDPERVREAFRLAQGAGKVLEREETMVNATTKMITETKQLDDGTTVTTRTYEKLPTKEQTEQYETRSRTVRTQHVQEQQQQQQQQQQLQQHQKEQQQMEEILATVESKSVGSSRILEDQEHQRSSSRTSQRITVEVDAAHDSFARSLRSVSPTGSVRSVRSNATLVGSMRASVSPDKSQPGRSARRSPSRESEPRPDYMRSTFTSERKISGFREEEQPAGQRSPSPRKVPANTPQESRGSSPTKQDVKGERSETHEVSQSTTTTTTTTSTSNMEETASQQEVDGGRVRGSTKPPLVRSETRRTSDFLADERDSVLEERRMAAKKEPSPVRKTSTSPAKEGSPERKPEAIDKGDITVEETIGEGTFPDPEAIDEGDITIEEAIDEGNITVEEAIGEGDITVEEAIGEGTFPDQEAIDEGNITVEEAIGEGDITYFYTLVPLATVEFRSRLAGFGKGRDGKFTG</sequence>
<evidence type="ECO:0000256" key="1">
    <source>
        <dbReference type="SAM" id="MobiDB-lite"/>
    </source>
</evidence>